<dbReference type="EMBL" id="BKCJ011820844">
    <property type="protein sequence ID" value="GFD55717.1"/>
    <property type="molecule type" value="Genomic_DNA"/>
</dbReference>
<organism evidence="1">
    <name type="scientific">Tanacetum cinerariifolium</name>
    <name type="common">Dalmatian daisy</name>
    <name type="synonym">Chrysanthemum cinerariifolium</name>
    <dbReference type="NCBI Taxonomy" id="118510"/>
    <lineage>
        <taxon>Eukaryota</taxon>
        <taxon>Viridiplantae</taxon>
        <taxon>Streptophyta</taxon>
        <taxon>Embryophyta</taxon>
        <taxon>Tracheophyta</taxon>
        <taxon>Spermatophyta</taxon>
        <taxon>Magnoliopsida</taxon>
        <taxon>eudicotyledons</taxon>
        <taxon>Gunneridae</taxon>
        <taxon>Pentapetalae</taxon>
        <taxon>asterids</taxon>
        <taxon>campanulids</taxon>
        <taxon>Asterales</taxon>
        <taxon>Asteraceae</taxon>
        <taxon>Asteroideae</taxon>
        <taxon>Anthemideae</taxon>
        <taxon>Anthemidinae</taxon>
        <taxon>Tanacetum</taxon>
    </lineage>
</organism>
<name>A0A699X7P2_TANCI</name>
<feature type="non-terminal residue" evidence="1">
    <location>
        <position position="94"/>
    </location>
</feature>
<comment type="caution">
    <text evidence="1">The sequence shown here is derived from an EMBL/GenBank/DDBJ whole genome shotgun (WGS) entry which is preliminary data.</text>
</comment>
<sequence length="94" mass="10555">LSTTITKLKEQMTSMSSFCEIACQIGQKKLEEKRIEEEQAATAQSRKLLVCYDDDDNEEESNSLKDNIISELPSCSAVTPNEPIDSLSMEDKHL</sequence>
<reference evidence="1" key="1">
    <citation type="journal article" date="2019" name="Sci. Rep.">
        <title>Draft genome of Tanacetum cinerariifolium, the natural source of mosquito coil.</title>
        <authorList>
            <person name="Yamashiro T."/>
            <person name="Shiraishi A."/>
            <person name="Satake H."/>
            <person name="Nakayama K."/>
        </authorList>
    </citation>
    <scope>NUCLEOTIDE SEQUENCE</scope>
</reference>
<accession>A0A699X7P2</accession>
<proteinExistence type="predicted"/>
<dbReference type="AlphaFoldDB" id="A0A699X7P2"/>
<feature type="non-terminal residue" evidence="1">
    <location>
        <position position="1"/>
    </location>
</feature>
<gene>
    <name evidence="1" type="ORF">Tci_927686</name>
</gene>
<protein>
    <submittedName>
        <fullName evidence="1">Uncharacterized protein</fullName>
    </submittedName>
</protein>
<evidence type="ECO:0000313" key="1">
    <source>
        <dbReference type="EMBL" id="GFD55717.1"/>
    </source>
</evidence>